<dbReference type="PANTHER" id="PTHR40370">
    <property type="entry name" value="EXPRESSED PROTEIN"/>
    <property type="match status" value="1"/>
</dbReference>
<dbReference type="Proteomes" id="UP000191024">
    <property type="component" value="Chromosome B"/>
</dbReference>
<dbReference type="Pfam" id="PF11274">
    <property type="entry name" value="DUF3074"/>
    <property type="match status" value="1"/>
</dbReference>
<name>A0A1G4IU51_9SACH</name>
<dbReference type="InterPro" id="IPR024500">
    <property type="entry name" value="DUF3074"/>
</dbReference>
<dbReference type="PANTHER" id="PTHR40370:SF1">
    <property type="entry name" value="DUF3074 DOMAIN-CONTAINING PROTEIN"/>
    <property type="match status" value="1"/>
</dbReference>
<protein>
    <submittedName>
        <fullName evidence="2">LAMI_0B02498g1_1</fullName>
    </submittedName>
</protein>
<accession>A0A1G4IU51</accession>
<organism evidence="2 3">
    <name type="scientific">Lachancea mirantina</name>
    <dbReference type="NCBI Taxonomy" id="1230905"/>
    <lineage>
        <taxon>Eukaryota</taxon>
        <taxon>Fungi</taxon>
        <taxon>Dikarya</taxon>
        <taxon>Ascomycota</taxon>
        <taxon>Saccharomycotina</taxon>
        <taxon>Saccharomycetes</taxon>
        <taxon>Saccharomycetales</taxon>
        <taxon>Saccharomycetaceae</taxon>
        <taxon>Lachancea</taxon>
    </lineage>
</organism>
<dbReference type="AlphaFoldDB" id="A0A1G4IU51"/>
<proteinExistence type="predicted"/>
<dbReference type="STRING" id="1230905.A0A1G4IU51"/>
<keyword evidence="3" id="KW-1185">Reference proteome</keyword>
<dbReference type="EMBL" id="LT598464">
    <property type="protein sequence ID" value="SCU80463.1"/>
    <property type="molecule type" value="Genomic_DNA"/>
</dbReference>
<reference evidence="2 3" key="1">
    <citation type="submission" date="2016-03" db="EMBL/GenBank/DDBJ databases">
        <authorList>
            <person name="Devillers H."/>
        </authorList>
    </citation>
    <scope>NUCLEOTIDE SEQUENCE [LARGE SCALE GENOMIC DNA]</scope>
    <source>
        <strain evidence="2">CBS 11717</strain>
    </source>
</reference>
<gene>
    <name evidence="2" type="ORF">LAMI_0B02498G</name>
</gene>
<evidence type="ECO:0000313" key="2">
    <source>
        <dbReference type="EMBL" id="SCU80463.1"/>
    </source>
</evidence>
<sequence>MTFKLTAKPVTRAQLPEDENSVIDVAESLFSDFSKKWKEGKCYKHKLAFNPTLDGDEVAVQSYSANFEGEYWLCRSSTHHLRQETYVAMVRELNGSIRESQDQWSLPTRSFRSQREIDYIETLTKVDVLETTESGWVLVNLEYELGKPLTTREFNEWVYPVKPYKLANGKERSMVITVAADAPLRDPVAHTHAVFSSVELLEYDYATETLKWTMGTASDAGGNVPKWVQNTMIAKTVSKDVSFFFEWLGKNDQESNL</sequence>
<evidence type="ECO:0000259" key="1">
    <source>
        <dbReference type="Pfam" id="PF11274"/>
    </source>
</evidence>
<evidence type="ECO:0000313" key="3">
    <source>
        <dbReference type="Proteomes" id="UP000191024"/>
    </source>
</evidence>
<dbReference type="SUPFAM" id="SSF55961">
    <property type="entry name" value="Bet v1-like"/>
    <property type="match status" value="1"/>
</dbReference>
<dbReference type="OrthoDB" id="6423603at2759"/>
<feature type="domain" description="DUF3074" evidence="1">
    <location>
        <begin position="72"/>
        <end position="248"/>
    </location>
</feature>